<dbReference type="OrthoDB" id="5289249at2759"/>
<accession>A0A0D0CNP0</accession>
<dbReference type="AlphaFoldDB" id="A0A0D0CNP0"/>
<dbReference type="Proteomes" id="UP000053593">
    <property type="component" value="Unassembled WGS sequence"/>
</dbReference>
<feature type="compositionally biased region" description="Low complexity" evidence="1">
    <location>
        <begin position="28"/>
        <end position="37"/>
    </location>
</feature>
<organism evidence="3 4">
    <name type="scientific">Collybiopsis luxurians FD-317 M1</name>
    <dbReference type="NCBI Taxonomy" id="944289"/>
    <lineage>
        <taxon>Eukaryota</taxon>
        <taxon>Fungi</taxon>
        <taxon>Dikarya</taxon>
        <taxon>Basidiomycota</taxon>
        <taxon>Agaricomycotina</taxon>
        <taxon>Agaricomycetes</taxon>
        <taxon>Agaricomycetidae</taxon>
        <taxon>Agaricales</taxon>
        <taxon>Marasmiineae</taxon>
        <taxon>Omphalotaceae</taxon>
        <taxon>Collybiopsis</taxon>
        <taxon>Collybiopsis luxurians</taxon>
    </lineage>
</organism>
<dbReference type="Pfam" id="PF24016">
    <property type="entry name" value="DUF7330"/>
    <property type="match status" value="1"/>
</dbReference>
<keyword evidence="4" id="KW-1185">Reference proteome</keyword>
<evidence type="ECO:0000256" key="1">
    <source>
        <dbReference type="SAM" id="MobiDB-lite"/>
    </source>
</evidence>
<feature type="domain" description="DUF7330" evidence="2">
    <location>
        <begin position="49"/>
        <end position="230"/>
    </location>
</feature>
<proteinExistence type="predicted"/>
<evidence type="ECO:0000313" key="4">
    <source>
        <dbReference type="Proteomes" id="UP000053593"/>
    </source>
</evidence>
<gene>
    <name evidence="3" type="ORF">GYMLUDRAFT_244385</name>
</gene>
<evidence type="ECO:0000259" key="2">
    <source>
        <dbReference type="Pfam" id="PF24016"/>
    </source>
</evidence>
<dbReference type="HOGENOM" id="CLU_070382_3_0_1"/>
<protein>
    <recommendedName>
        <fullName evidence="2">DUF7330 domain-containing protein</fullName>
    </recommendedName>
</protein>
<dbReference type="InterPro" id="IPR055754">
    <property type="entry name" value="DUF7330"/>
</dbReference>
<name>A0A0D0CNP0_9AGAR</name>
<dbReference type="EMBL" id="KN834775">
    <property type="protein sequence ID" value="KIK60382.1"/>
    <property type="molecule type" value="Genomic_DNA"/>
</dbReference>
<sequence length="249" mass="27203">MIVPKDSPDKTSPDSPIKDSSPPPYVPSDPSSSSSAPPFVPPDYLKPSNYVSLNQNHHSVEGTYLLDPSLEIPSEFLAPLPDGIESEDRRSNFYGSSTHGNVSAILYLLNKPMPKSRNKVLLKTCSTNGTVSTCIRRGGLLPAFDLKSESQNGSVDVKIPRTYRGMITGSTKHGRVWMSDAVSAQAVVFSDVEGTKRIFMGDFSARNDETDDSMVLESNNGNVNIYFEDEDLTPAVVKGIKSLLNKFLR</sequence>
<reference evidence="3 4" key="1">
    <citation type="submission" date="2014-04" db="EMBL/GenBank/DDBJ databases">
        <title>Evolutionary Origins and Diversification of the Mycorrhizal Mutualists.</title>
        <authorList>
            <consortium name="DOE Joint Genome Institute"/>
            <consortium name="Mycorrhizal Genomics Consortium"/>
            <person name="Kohler A."/>
            <person name="Kuo A."/>
            <person name="Nagy L.G."/>
            <person name="Floudas D."/>
            <person name="Copeland A."/>
            <person name="Barry K.W."/>
            <person name="Cichocki N."/>
            <person name="Veneault-Fourrey C."/>
            <person name="LaButti K."/>
            <person name="Lindquist E.A."/>
            <person name="Lipzen A."/>
            <person name="Lundell T."/>
            <person name="Morin E."/>
            <person name="Murat C."/>
            <person name="Riley R."/>
            <person name="Ohm R."/>
            <person name="Sun H."/>
            <person name="Tunlid A."/>
            <person name="Henrissat B."/>
            <person name="Grigoriev I.V."/>
            <person name="Hibbett D.S."/>
            <person name="Martin F."/>
        </authorList>
    </citation>
    <scope>NUCLEOTIDE SEQUENCE [LARGE SCALE GENOMIC DNA]</scope>
    <source>
        <strain evidence="3 4">FD-317 M1</strain>
    </source>
</reference>
<feature type="region of interest" description="Disordered" evidence="1">
    <location>
        <begin position="1"/>
        <end position="41"/>
    </location>
</feature>
<feature type="compositionally biased region" description="Basic and acidic residues" evidence="1">
    <location>
        <begin position="1"/>
        <end position="12"/>
    </location>
</feature>
<evidence type="ECO:0000313" key="3">
    <source>
        <dbReference type="EMBL" id="KIK60382.1"/>
    </source>
</evidence>